<feature type="compositionally biased region" description="Acidic residues" evidence="2">
    <location>
        <begin position="289"/>
        <end position="300"/>
    </location>
</feature>
<gene>
    <name evidence="3" type="ORF">SLS53_004659</name>
</gene>
<dbReference type="Proteomes" id="UP001320245">
    <property type="component" value="Unassembled WGS sequence"/>
</dbReference>
<feature type="compositionally biased region" description="Polar residues" evidence="2">
    <location>
        <begin position="1"/>
        <end position="11"/>
    </location>
</feature>
<feature type="compositionally biased region" description="Polar residues" evidence="2">
    <location>
        <begin position="820"/>
        <end position="844"/>
    </location>
</feature>
<evidence type="ECO:0000256" key="1">
    <source>
        <dbReference type="SAM" id="Coils"/>
    </source>
</evidence>
<dbReference type="AlphaFoldDB" id="A0AAN9YH02"/>
<feature type="compositionally biased region" description="Low complexity" evidence="2">
    <location>
        <begin position="1029"/>
        <end position="1042"/>
    </location>
</feature>
<organism evidence="3 4">
    <name type="scientific">Cytospora paraplurivora</name>
    <dbReference type="NCBI Taxonomy" id="2898453"/>
    <lineage>
        <taxon>Eukaryota</taxon>
        <taxon>Fungi</taxon>
        <taxon>Dikarya</taxon>
        <taxon>Ascomycota</taxon>
        <taxon>Pezizomycotina</taxon>
        <taxon>Sordariomycetes</taxon>
        <taxon>Sordariomycetidae</taxon>
        <taxon>Diaporthales</taxon>
        <taxon>Cytosporaceae</taxon>
        <taxon>Cytospora</taxon>
    </lineage>
</organism>
<feature type="region of interest" description="Disordered" evidence="2">
    <location>
        <begin position="182"/>
        <end position="315"/>
    </location>
</feature>
<evidence type="ECO:0000313" key="3">
    <source>
        <dbReference type="EMBL" id="KAK7742073.1"/>
    </source>
</evidence>
<keyword evidence="4" id="KW-1185">Reference proteome</keyword>
<protein>
    <submittedName>
        <fullName evidence="3">Uncharacterized protein</fullName>
    </submittedName>
</protein>
<feature type="region of interest" description="Disordered" evidence="2">
    <location>
        <begin position="1"/>
        <end position="61"/>
    </location>
</feature>
<feature type="region of interest" description="Disordered" evidence="2">
    <location>
        <begin position="1077"/>
        <end position="1126"/>
    </location>
</feature>
<comment type="caution">
    <text evidence="3">The sequence shown here is derived from an EMBL/GenBank/DDBJ whole genome shotgun (WGS) entry which is preliminary data.</text>
</comment>
<feature type="compositionally biased region" description="Low complexity" evidence="2">
    <location>
        <begin position="788"/>
        <end position="813"/>
    </location>
</feature>
<feature type="compositionally biased region" description="Polar residues" evidence="2">
    <location>
        <begin position="534"/>
        <end position="548"/>
    </location>
</feature>
<feature type="region of interest" description="Disordered" evidence="2">
    <location>
        <begin position="747"/>
        <end position="1064"/>
    </location>
</feature>
<feature type="compositionally biased region" description="Polar residues" evidence="2">
    <location>
        <begin position="679"/>
        <end position="691"/>
    </location>
</feature>
<evidence type="ECO:0000256" key="2">
    <source>
        <dbReference type="SAM" id="MobiDB-lite"/>
    </source>
</evidence>
<dbReference type="EMBL" id="JAJSPL020000016">
    <property type="protein sequence ID" value="KAK7742073.1"/>
    <property type="molecule type" value="Genomic_DNA"/>
</dbReference>
<accession>A0AAN9YH02</accession>
<feature type="coiled-coil region" evidence="1">
    <location>
        <begin position="486"/>
        <end position="513"/>
    </location>
</feature>
<evidence type="ECO:0000313" key="4">
    <source>
        <dbReference type="Proteomes" id="UP001320245"/>
    </source>
</evidence>
<name>A0AAN9YH02_9PEZI</name>
<reference evidence="3 4" key="1">
    <citation type="journal article" date="2023" name="PLoS ONE">
        <title>Cytospora paraplurivora sp. nov. isolated from orchards with fruit tree decline syndrome in Ontario, Canada.</title>
        <authorList>
            <person name="Ilyukhin E."/>
            <person name="Nguyen H.D.T."/>
            <person name="Castle A.J."/>
            <person name="Ellouze W."/>
        </authorList>
    </citation>
    <scope>NUCLEOTIDE SEQUENCE [LARGE SCALE GENOMIC DNA]</scope>
    <source>
        <strain evidence="3 4">FDS-564</strain>
    </source>
</reference>
<feature type="compositionally biased region" description="Basic residues" evidence="2">
    <location>
        <begin position="32"/>
        <end position="44"/>
    </location>
</feature>
<feature type="compositionally biased region" description="Basic and acidic residues" evidence="2">
    <location>
        <begin position="1110"/>
        <end position="1126"/>
    </location>
</feature>
<sequence length="1126" mass="124892">MSDAAVQQPSPTKRGRGRGRGGSARGAASTRAGRKPVAGRRGRQKVYETSRAQAAHERQRDLKNAYSSVAAAMKPALEEIADRNIDLLKSKFDAHQEVDQYTEITGILKQRLQARLSELDAKLKLSNVCATNEWTAEQEYTKQSFRKLDESWNYKSITTEEAAEQGIYRKIYKGVEVPYPQLHPELAPDTNKSKAPRTPSKRKTADLLEGQPIPKRPASALDEKPGTNLPRHIGGLLSAVVPDEPASQPPSPSPVDDNGDLPSPPPNEPAAGTRGRKRRNPPARSPSLEGEESGAEEDDTMPPLPNGAGDPDAYGVRLINKRPRAGDMPNNRIMVPSVVEFDCHEIGFRDSTNDKSRGATKAKRRKFLGQPNSGSMFFDRTLWTYDATQYADGELDQETVQKYNLHPKHGLFLESSVNDSDPPRPYQSGWKPTVFVPPDGKLIYTSRSIRAAKAEGAYVKKTLRGLMGRFMEKEGLTEDDIEDPEAKRLLREREEKQLVLEREEDQAQDEQDRQWGAHNMGLLLQASATVESQQARDVQSLQEAQHTSPVLARPPTMSRPYDAIRDVFGNSDLPPPAPSPQPRHHDVTAMDFLADLALQGAEELQDVPPVVLKVEETNHIPIQMPEPVRPKQMRDAQELVQGDDMLGSQDYPDPQHPSVPMQLAMPEHFMGHEQAYAVQSSQMYQDQQVPQSPLAPPDNFSYRGPGMPHEQQQMVQSMQAPQPYLGHQGQPQQGHPEHYAYRESEAPYRQPQMTRQAQIPPRLPEEHYIPVPNTDDALLDPQLFENGQPPQTAQSQAPQAQPQPQLNQQQPPQHGGVLQQPHTSFFQTALNSPTTPTPQGSSHFTDYPEPPQAHQYAGQPTASTPRAGPAADESPGRTPFSNPSGIDAQPLPSLRPLHRGSVSGQLMPPTASSSQIPQHIMMTPVDQGEHYPPPPPSQPYPDHPYAQNGYGPDHPMMSTEQGTRGYMAQPMMHGQHPPPYHMQQSYPPSAPMGSQHPSPYEKTPGQPMHLLQSPPPYAHTHSGMPPSPGRRSGSISSTRNNNNKQYREIKPAPRQAESWDNNGSELRTLMYNPYEGIRDYSATAPPPSHGPTQIRGWTHTTGSRKSRGKNSTDSHIDPSLAREEKK</sequence>
<feature type="compositionally biased region" description="Pro residues" evidence="2">
    <location>
        <begin position="931"/>
        <end position="942"/>
    </location>
</feature>
<feature type="region of interest" description="Disordered" evidence="2">
    <location>
        <begin position="679"/>
        <end position="699"/>
    </location>
</feature>
<keyword evidence="1" id="KW-0175">Coiled coil</keyword>
<feature type="region of interest" description="Disordered" evidence="2">
    <location>
        <begin position="534"/>
        <end position="583"/>
    </location>
</feature>
<proteinExistence type="predicted"/>